<dbReference type="RefSeq" id="WP_338102919.1">
    <property type="nucleotide sequence ID" value="NZ_CP131060.1"/>
</dbReference>
<reference evidence="1 2" key="1">
    <citation type="submission" date="2023-07" db="EMBL/GenBank/DDBJ databases">
        <title>Closed genoem sequence of Methanosarcinaceae archaeon Ac7.</title>
        <authorList>
            <person name="Poehlein A."/>
            <person name="Protasov E."/>
            <person name="Platt K."/>
            <person name="Reeh H."/>
            <person name="Daniel R."/>
            <person name="Brune A."/>
        </authorList>
    </citation>
    <scope>NUCLEOTIDE SEQUENCE [LARGE SCALE GENOMIC DNA]</scope>
    <source>
        <strain evidence="1 2">Ac7</strain>
    </source>
</reference>
<proteinExistence type="predicted"/>
<name>A0AA96ZTU1_9EURY</name>
<accession>A0AA96ZTU1</accession>
<gene>
    <name evidence="1" type="ORF">MsAc7_03860</name>
</gene>
<dbReference type="Proteomes" id="UP001303587">
    <property type="component" value="Chromosome"/>
</dbReference>
<dbReference type="PANTHER" id="PTHR35866:SF2">
    <property type="entry name" value="YKGJ FAMILY CYSTEINE CLUSTER PROTEIN"/>
    <property type="match status" value="1"/>
</dbReference>
<evidence type="ECO:0000313" key="1">
    <source>
        <dbReference type="EMBL" id="WNY24859.1"/>
    </source>
</evidence>
<organism evidence="1 2">
    <name type="scientific">Methanolapillus millepedarum</name>
    <dbReference type="NCBI Taxonomy" id="3028296"/>
    <lineage>
        <taxon>Archaea</taxon>
        <taxon>Methanobacteriati</taxon>
        <taxon>Methanobacteriota</taxon>
        <taxon>Stenosarchaea group</taxon>
        <taxon>Methanomicrobia</taxon>
        <taxon>Methanosarcinales</taxon>
        <taxon>Methanosarcinaceae</taxon>
        <taxon>Methanolapillus</taxon>
    </lineage>
</organism>
<dbReference type="GeneID" id="89229505"/>
<keyword evidence="2" id="KW-1185">Reference proteome</keyword>
<dbReference type="PANTHER" id="PTHR35866">
    <property type="entry name" value="PUTATIVE-RELATED"/>
    <property type="match status" value="1"/>
</dbReference>
<dbReference type="Pfam" id="PF03692">
    <property type="entry name" value="CxxCxxCC"/>
    <property type="match status" value="1"/>
</dbReference>
<dbReference type="AlphaFoldDB" id="A0AA96ZTU1"/>
<sequence>MPDQSSMPSVLETFRVAGYSCLRCGKCCTRAAGDNSVYLMPDEIESIRSFLIQKNIQIDGQDISSSFTVPLFPDIYSENGDDSVFDLKKISDNLRLLQNQISEDGAVYTFGEMLKRTQNGTCVFLDTETNTCKIYDVRPLLCQTYPFFIDFYNVDLEHRSNVDVIECECDGVASVSETDNSICNELAGLLMTRARREKEDYEKMKKHIRADYFLTSGAGLSQAEDDLKNGFLRFFVCDCRGVFEIKIRVNDFFLNTVKTDGTDEKGI</sequence>
<dbReference type="EMBL" id="CP131060">
    <property type="protein sequence ID" value="WNY24859.1"/>
    <property type="molecule type" value="Genomic_DNA"/>
</dbReference>
<protein>
    <recommendedName>
        <fullName evidence="3">YkgJ family cysteine cluster protein</fullName>
    </recommendedName>
</protein>
<dbReference type="InterPro" id="IPR005358">
    <property type="entry name" value="Puta_zinc/iron-chelating_dom"/>
</dbReference>
<evidence type="ECO:0000313" key="2">
    <source>
        <dbReference type="Proteomes" id="UP001303587"/>
    </source>
</evidence>
<evidence type="ECO:0008006" key="3">
    <source>
        <dbReference type="Google" id="ProtNLM"/>
    </source>
</evidence>